<evidence type="ECO:0000313" key="7">
    <source>
        <dbReference type="EMBL" id="KAK7250351.1"/>
    </source>
</evidence>
<dbReference type="InterPro" id="IPR013083">
    <property type="entry name" value="Znf_RING/FYVE/PHD"/>
</dbReference>
<dbReference type="Proteomes" id="UP001363151">
    <property type="component" value="Unassembled WGS sequence"/>
</dbReference>
<evidence type="ECO:0000256" key="5">
    <source>
        <dbReference type="SAM" id="MobiDB-lite"/>
    </source>
</evidence>
<dbReference type="SUPFAM" id="SSF51735">
    <property type="entry name" value="NAD(P)-binding Rossmann-fold domains"/>
    <property type="match status" value="1"/>
</dbReference>
<dbReference type="Pfam" id="PF02774">
    <property type="entry name" value="Semialdhyde_dhC"/>
    <property type="match status" value="1"/>
</dbReference>
<dbReference type="PROSITE" id="PS51292">
    <property type="entry name" value="ZF_RING_CH"/>
    <property type="match status" value="1"/>
</dbReference>
<dbReference type="InterPro" id="IPR000534">
    <property type="entry name" value="Semialdehyde_DH_NAD-bd"/>
</dbReference>
<feature type="domain" description="RING-CH-type" evidence="6">
    <location>
        <begin position="40"/>
        <end position="112"/>
    </location>
</feature>
<gene>
    <name evidence="7" type="primary">HOM2</name>
    <name evidence="7" type="ORF">SO694_00007449</name>
</gene>
<dbReference type="SMART" id="SM00859">
    <property type="entry name" value="Semialdhyde_dh"/>
    <property type="match status" value="1"/>
</dbReference>
<accession>A0ABR1GB70</accession>
<evidence type="ECO:0000256" key="3">
    <source>
        <dbReference type="ARBA" id="ARBA00022771"/>
    </source>
</evidence>
<comment type="caution">
    <text evidence="7">The sequence shown here is derived from an EMBL/GenBank/DDBJ whole genome shotgun (WGS) entry which is preliminary data.</text>
</comment>
<evidence type="ECO:0000256" key="2">
    <source>
        <dbReference type="ARBA" id="ARBA00022723"/>
    </source>
</evidence>
<reference evidence="7 8" key="1">
    <citation type="submission" date="2024-03" db="EMBL/GenBank/DDBJ databases">
        <title>Aureococcus anophagefferens CCMP1851 and Kratosvirus quantuckense: Draft genome of a second virus-susceptible host strain in the model system.</title>
        <authorList>
            <person name="Chase E."/>
            <person name="Truchon A.R."/>
            <person name="Schepens W."/>
            <person name="Wilhelm S.W."/>
        </authorList>
    </citation>
    <scope>NUCLEOTIDE SEQUENCE [LARGE SCALE GENOMIC DNA]</scope>
    <source>
        <strain evidence="7 8">CCMP1851</strain>
    </source>
</reference>
<protein>
    <submittedName>
        <fullName evidence="7">Aspartate-semialdehyde dehydrogenase</fullName>
    </submittedName>
</protein>
<dbReference type="InterPro" id="IPR036291">
    <property type="entry name" value="NAD(P)-bd_dom_sf"/>
</dbReference>
<dbReference type="Pfam" id="PF01118">
    <property type="entry name" value="Semialdhyde_dh"/>
    <property type="match status" value="1"/>
</dbReference>
<dbReference type="SUPFAM" id="SSF57850">
    <property type="entry name" value="RING/U-box"/>
    <property type="match status" value="1"/>
</dbReference>
<dbReference type="SMART" id="SM00744">
    <property type="entry name" value="RINGv"/>
    <property type="match status" value="1"/>
</dbReference>
<organism evidence="7 8">
    <name type="scientific">Aureococcus anophagefferens</name>
    <name type="common">Harmful bloom alga</name>
    <dbReference type="NCBI Taxonomy" id="44056"/>
    <lineage>
        <taxon>Eukaryota</taxon>
        <taxon>Sar</taxon>
        <taxon>Stramenopiles</taxon>
        <taxon>Ochrophyta</taxon>
        <taxon>Pelagophyceae</taxon>
        <taxon>Pelagomonadales</taxon>
        <taxon>Pelagomonadaceae</taxon>
        <taxon>Aureococcus</taxon>
    </lineage>
</organism>
<keyword evidence="3" id="KW-0863">Zinc-finger</keyword>
<dbReference type="Gene3D" id="3.40.50.720">
    <property type="entry name" value="NAD(P)-binding Rossmann-like Domain"/>
    <property type="match status" value="1"/>
</dbReference>
<keyword evidence="8" id="KW-1185">Reference proteome</keyword>
<dbReference type="PANTHER" id="PTHR46718:SF1">
    <property type="entry name" value="ASPARTATE-SEMIALDEHYDE DEHYDROGENASE"/>
    <property type="match status" value="1"/>
</dbReference>
<dbReference type="Gene3D" id="3.30.40.10">
    <property type="entry name" value="Zinc/RING finger domain, C3HC4 (zinc finger)"/>
    <property type="match status" value="1"/>
</dbReference>
<dbReference type="InterPro" id="IPR012280">
    <property type="entry name" value="Semialdhyde_DH_dimer_dom"/>
</dbReference>
<dbReference type="Pfam" id="PF12906">
    <property type="entry name" value="RINGv"/>
    <property type="match status" value="1"/>
</dbReference>
<evidence type="ECO:0000256" key="1">
    <source>
        <dbReference type="ARBA" id="ARBA00010584"/>
    </source>
</evidence>
<keyword evidence="2" id="KW-0479">Metal-binding</keyword>
<dbReference type="EMBL" id="JBBJCI010000037">
    <property type="protein sequence ID" value="KAK7250351.1"/>
    <property type="molecule type" value="Genomic_DNA"/>
</dbReference>
<evidence type="ECO:0000256" key="4">
    <source>
        <dbReference type="ARBA" id="ARBA00022833"/>
    </source>
</evidence>
<dbReference type="PANTHER" id="PTHR46718">
    <property type="entry name" value="ASPARTATE-SEMIALDEHYDE DEHYDROGENASE"/>
    <property type="match status" value="1"/>
</dbReference>
<feature type="compositionally biased region" description="Polar residues" evidence="5">
    <location>
        <begin position="561"/>
        <end position="572"/>
    </location>
</feature>
<sequence>MSSQIGYLAAHASAGDLQTLASDEAEAKELKRAGLDEEVKAGMAPPVCRICYSEEHEDGMGAFIRPTPCNCAGERSAVHYTCLQRWQTIARQNRQWSAGAVCHACDSPYTVDLVEEGERIPVGILGGTGLVGRALAARLLSHPIFSLGPVLGSSATVGKSLADVWIQKEKALQDHYGAALWEAVPCPPGLREITVSSTEELMRSGVKYVVSAIAPSLGHIEDALQAAGIAVFSISPHARQVPRNPLIIPEANGDELLHAIATAAAEDSDPTIPLVKSPNCVTCGTSVVLKALDATYGVVGVSVTTFQALSGRGDAKYDPGLVVGNVYPLAGTVEKTDEYQRKELLRIFPNIVRCAVSAHRVPVQTGHFVDVKCQTRKPVRSVEEVKAVLRAFAPLRGLGLPSMPNAPIVVVDEVGRPRPKQDGNYEGGMSVCVGNVHTNDGFFDVTLSIVINNVVRGAWGAALINMELYDLHVRPLVARAAAKQRAAGGTMSEAMKEIRGFAEAKVTKEGHIKPHWDVLLKWAQAQDEPKTPSTLVAGLEESISKFGVGPWEEDAADVGSPQKSSWVKRQQL</sequence>
<evidence type="ECO:0000259" key="6">
    <source>
        <dbReference type="PROSITE" id="PS51292"/>
    </source>
</evidence>
<dbReference type="InterPro" id="IPR051823">
    <property type="entry name" value="ASADH-related"/>
</dbReference>
<keyword evidence="4" id="KW-0862">Zinc</keyword>
<name>A0ABR1GB70_AURAN</name>
<dbReference type="InterPro" id="IPR011016">
    <property type="entry name" value="Znf_RING-CH"/>
</dbReference>
<proteinExistence type="inferred from homology"/>
<feature type="region of interest" description="Disordered" evidence="5">
    <location>
        <begin position="551"/>
        <end position="572"/>
    </location>
</feature>
<dbReference type="Gene3D" id="3.30.360.10">
    <property type="entry name" value="Dihydrodipicolinate Reductase, domain 2"/>
    <property type="match status" value="1"/>
</dbReference>
<evidence type="ECO:0000313" key="8">
    <source>
        <dbReference type="Proteomes" id="UP001363151"/>
    </source>
</evidence>
<dbReference type="SUPFAM" id="SSF55347">
    <property type="entry name" value="Glyceraldehyde-3-phosphate dehydrogenase-like, C-terminal domain"/>
    <property type="match status" value="1"/>
</dbReference>
<comment type="similarity">
    <text evidence="1">Belongs to the aspartate-semialdehyde dehydrogenase family.</text>
</comment>
<dbReference type="CDD" id="cd18130">
    <property type="entry name" value="ASADH_C_arch_fung_like"/>
    <property type="match status" value="1"/>
</dbReference>